<dbReference type="InterPro" id="IPR008598">
    <property type="entry name" value="Di19_Zn-bd"/>
</dbReference>
<feature type="region of interest" description="Disordered" evidence="2">
    <location>
        <begin position="309"/>
        <end position="329"/>
    </location>
</feature>
<reference evidence="4 5" key="1">
    <citation type="submission" date="2014-11" db="EMBL/GenBank/DDBJ databases">
        <authorList>
            <person name="Zhu J."/>
            <person name="Qi W."/>
            <person name="Song R."/>
        </authorList>
    </citation>
    <scope>NUCLEOTIDE SEQUENCE [LARGE SCALE GENOMIC DNA]</scope>
</reference>
<dbReference type="VEuPathDB" id="CryptoDB:Vbra_3427"/>
<evidence type="ECO:0000256" key="1">
    <source>
        <dbReference type="ARBA" id="ARBA00022801"/>
    </source>
</evidence>
<dbReference type="InterPro" id="IPR051325">
    <property type="entry name" value="Nudix_hydrolase_domain"/>
</dbReference>
<dbReference type="SUPFAM" id="SSF55811">
    <property type="entry name" value="Nudix"/>
    <property type="match status" value="1"/>
</dbReference>
<dbReference type="InterPro" id="IPR000086">
    <property type="entry name" value="NUDIX_hydrolase_dom"/>
</dbReference>
<protein>
    <recommendedName>
        <fullName evidence="3">Nudix hydrolase domain-containing protein</fullName>
    </recommendedName>
</protein>
<organism evidence="4 5">
    <name type="scientific">Vitrella brassicaformis (strain CCMP3155)</name>
    <dbReference type="NCBI Taxonomy" id="1169540"/>
    <lineage>
        <taxon>Eukaryota</taxon>
        <taxon>Sar</taxon>
        <taxon>Alveolata</taxon>
        <taxon>Colpodellida</taxon>
        <taxon>Vitrellaceae</taxon>
        <taxon>Vitrella</taxon>
    </lineage>
</organism>
<evidence type="ECO:0000256" key="2">
    <source>
        <dbReference type="SAM" id="MobiDB-lite"/>
    </source>
</evidence>
<dbReference type="InterPro" id="IPR020084">
    <property type="entry name" value="NUDIX_hydrolase_CS"/>
</dbReference>
<evidence type="ECO:0000313" key="4">
    <source>
        <dbReference type="EMBL" id="CEM36802.1"/>
    </source>
</evidence>
<dbReference type="InterPro" id="IPR015797">
    <property type="entry name" value="NUDIX_hydrolase-like_dom_sf"/>
</dbReference>
<dbReference type="PROSITE" id="PS00893">
    <property type="entry name" value="NUDIX_BOX"/>
    <property type="match status" value="1"/>
</dbReference>
<dbReference type="GO" id="GO:0006167">
    <property type="term" value="P:AMP biosynthetic process"/>
    <property type="evidence" value="ECO:0007669"/>
    <property type="project" value="TreeGrafter"/>
</dbReference>
<dbReference type="PANTHER" id="PTHR21340:SF0">
    <property type="entry name" value="BIS(5'-NUCLEOSYL)-TETRAPHOSPHATASE [ASYMMETRICAL]"/>
    <property type="match status" value="1"/>
</dbReference>
<dbReference type="Pfam" id="PF05605">
    <property type="entry name" value="zf-Di19"/>
    <property type="match status" value="1"/>
</dbReference>
<keyword evidence="5" id="KW-1185">Reference proteome</keyword>
<name>A0A0G4GZZ0_VITBC</name>
<dbReference type="Proteomes" id="UP000041254">
    <property type="component" value="Unassembled WGS sequence"/>
</dbReference>
<dbReference type="AlphaFoldDB" id="A0A0G4GZZ0"/>
<sequence>MAAPPTPQAIVQLVQLDRRARAAPNTLTSDDIPAALRAASIPFRVDTVPLLRGCYDNFRHQPLRAVIGCDESFLRFVEEFSSILHAERPRCFLVLYGTSVSCSAARRFTAFTAGAHMVTHVLDHLINVLGQLNRLATSSFHRWAGRAGFTCPLCGEDGFTELGLWDHMPLFHIHSDTHETHVCPLCSRTTHNIVRHIVEGHPPPEDVKRHSVTRMALHGEGEGWVPVSSHPATVSCFALVVVENPHTRQFLLVQEYGGNGYWLPGGHVEPGESLQAGAIRETKEEGGIDVELKGVLRVDVSQHCVSVEPSSHRRQRMRVTPGGQRADPDHTKVSMRLKVIFYAQPKDHTQQPKTFPDFESAGALWISEEELSGDVRLGRQSKIPLRGSEPSEWFRYVCEGGPIYPLDIVNELGEGRPASKPQKALVER</sequence>
<dbReference type="InParanoid" id="A0A0G4GZZ0"/>
<dbReference type="Pfam" id="PF00293">
    <property type="entry name" value="NUDIX"/>
    <property type="match status" value="1"/>
</dbReference>
<dbReference type="PANTHER" id="PTHR21340">
    <property type="entry name" value="DIADENOSINE 5,5-P1,P4-TETRAPHOSPHATE PYROPHOSPHOHYDROLASE MUTT"/>
    <property type="match status" value="1"/>
</dbReference>
<gene>
    <name evidence="4" type="ORF">Vbra_3427</name>
</gene>
<feature type="domain" description="Nudix hydrolase" evidence="3">
    <location>
        <begin position="231"/>
        <end position="396"/>
    </location>
</feature>
<proteinExistence type="predicted"/>
<dbReference type="Gene3D" id="3.90.79.10">
    <property type="entry name" value="Nucleoside Triphosphate Pyrophosphohydrolase"/>
    <property type="match status" value="1"/>
</dbReference>
<keyword evidence="1" id="KW-0378">Hydrolase</keyword>
<dbReference type="OMA" id="RMRFIFY"/>
<dbReference type="EMBL" id="CDMY01000908">
    <property type="protein sequence ID" value="CEM36802.1"/>
    <property type="molecule type" value="Genomic_DNA"/>
</dbReference>
<dbReference type="OrthoDB" id="447842at2759"/>
<dbReference type="PROSITE" id="PS51462">
    <property type="entry name" value="NUDIX"/>
    <property type="match status" value="1"/>
</dbReference>
<accession>A0A0G4GZZ0</accession>
<evidence type="ECO:0000313" key="5">
    <source>
        <dbReference type="Proteomes" id="UP000041254"/>
    </source>
</evidence>
<dbReference type="GO" id="GO:0004081">
    <property type="term" value="F:bis(5'-nucleosyl)-tetraphosphatase (asymmetrical) activity"/>
    <property type="evidence" value="ECO:0007669"/>
    <property type="project" value="TreeGrafter"/>
</dbReference>
<dbReference type="GO" id="GO:0006754">
    <property type="term" value="P:ATP biosynthetic process"/>
    <property type="evidence" value="ECO:0007669"/>
    <property type="project" value="TreeGrafter"/>
</dbReference>
<evidence type="ECO:0000259" key="3">
    <source>
        <dbReference type="PROSITE" id="PS51462"/>
    </source>
</evidence>